<keyword evidence="2" id="KW-1185">Reference proteome</keyword>
<proteinExistence type="predicted"/>
<evidence type="ECO:0000313" key="2">
    <source>
        <dbReference type="Proteomes" id="UP001519345"/>
    </source>
</evidence>
<comment type="caution">
    <text evidence="1">The sequence shown here is derived from an EMBL/GenBank/DDBJ whole genome shotgun (WGS) entry which is preliminary data.</text>
</comment>
<dbReference type="InterPro" id="IPR029470">
    <property type="entry name" value="PDDEXK_4"/>
</dbReference>
<dbReference type="EMBL" id="JAGGKX010000033">
    <property type="protein sequence ID" value="MBP1971731.1"/>
    <property type="molecule type" value="Genomic_DNA"/>
</dbReference>
<protein>
    <recommendedName>
        <fullName evidence="3">PD-(D/E)XK endonuclease-like domain-containing protein</fullName>
    </recommendedName>
</protein>
<dbReference type="Proteomes" id="UP001519345">
    <property type="component" value="Unassembled WGS sequence"/>
</dbReference>
<dbReference type="RefSeq" id="WP_209464741.1">
    <property type="nucleotide sequence ID" value="NZ_CP110224.1"/>
</dbReference>
<sequence length="433" mass="50492">MYTETCPHCGANLIEDAWEDITETEDGGIEIDAYPALICEEKCGYMKRIELVPEVIAQQGEDRLLLAYPNQEGRIFDVGEALLHPPVHVEELTALENWEDYTGNHDIEKLLEIARDIRVADIDTPNLFEFATSELSQDAFLCWFMSWSEKPYRSLDRSLHEAAIDFLAVIFNRHNIPVPDIKSIKIKRQFKELDILAIINDTYAVLIEDKTNTKNHSNQLVRYRKAVEKAFPELIQLPIYYKIADQSHYRSVEKACYVPFKRRMMLEVLKRGKANGVKNPIFLDYYRHLQKLEDSIAAFRKKPITTWGANQWQGFYQEVQKHIDGGWGKVSNPRKGFWGFWCSSLRNGWYLQLEQDKLCIKIKIEGEANKRARRQAAMKEVLRESNEQNLKLQKPARLGNGKTMTIAQRKDYIQTNEEGIIDLKRTIEELKRY</sequence>
<evidence type="ECO:0000313" key="1">
    <source>
        <dbReference type="EMBL" id="MBP1971731.1"/>
    </source>
</evidence>
<reference evidence="1 2" key="1">
    <citation type="submission" date="2021-03" db="EMBL/GenBank/DDBJ databases">
        <title>Genomic Encyclopedia of Type Strains, Phase IV (KMG-IV): sequencing the most valuable type-strain genomes for metagenomic binning, comparative biology and taxonomic classification.</title>
        <authorList>
            <person name="Goeker M."/>
        </authorList>
    </citation>
    <scope>NUCLEOTIDE SEQUENCE [LARGE SCALE GENOMIC DNA]</scope>
    <source>
        <strain evidence="1 2">DSM 25609</strain>
    </source>
</reference>
<gene>
    <name evidence="1" type="ORF">J2Z83_003886</name>
</gene>
<organism evidence="1 2">
    <name type="scientific">Virgibacillus natechei</name>
    <dbReference type="NCBI Taxonomy" id="1216297"/>
    <lineage>
        <taxon>Bacteria</taxon>
        <taxon>Bacillati</taxon>
        <taxon>Bacillota</taxon>
        <taxon>Bacilli</taxon>
        <taxon>Bacillales</taxon>
        <taxon>Bacillaceae</taxon>
        <taxon>Virgibacillus</taxon>
    </lineage>
</organism>
<name>A0ABS4ILA8_9BACI</name>
<accession>A0ABS4ILA8</accession>
<dbReference type="Pfam" id="PF14281">
    <property type="entry name" value="PDDEXK_4"/>
    <property type="match status" value="1"/>
</dbReference>
<evidence type="ECO:0008006" key="3">
    <source>
        <dbReference type="Google" id="ProtNLM"/>
    </source>
</evidence>